<evidence type="ECO:0008006" key="4">
    <source>
        <dbReference type="Google" id="ProtNLM"/>
    </source>
</evidence>
<feature type="transmembrane region" description="Helical" evidence="1">
    <location>
        <begin position="56"/>
        <end position="79"/>
    </location>
</feature>
<evidence type="ECO:0000313" key="3">
    <source>
        <dbReference type="Proteomes" id="UP001343724"/>
    </source>
</evidence>
<accession>A0ABU6IZD5</accession>
<dbReference type="RefSeq" id="WP_326454814.1">
    <property type="nucleotide sequence ID" value="NZ_JAYMFH010000011.1"/>
</dbReference>
<evidence type="ECO:0000313" key="2">
    <source>
        <dbReference type="EMBL" id="MEC4295249.1"/>
    </source>
</evidence>
<name>A0ABU6IZD5_9ACTN</name>
<organism evidence="2 3">
    <name type="scientific">Adlercreutzia shanghongiae</name>
    <dbReference type="NCBI Taxonomy" id="3111773"/>
    <lineage>
        <taxon>Bacteria</taxon>
        <taxon>Bacillati</taxon>
        <taxon>Actinomycetota</taxon>
        <taxon>Coriobacteriia</taxon>
        <taxon>Eggerthellales</taxon>
        <taxon>Eggerthellaceae</taxon>
        <taxon>Adlercreutzia</taxon>
    </lineage>
</organism>
<dbReference type="EMBL" id="JAYMFH010000011">
    <property type="protein sequence ID" value="MEC4295249.1"/>
    <property type="molecule type" value="Genomic_DNA"/>
</dbReference>
<keyword evidence="1" id="KW-1133">Transmembrane helix</keyword>
<keyword evidence="1" id="KW-0472">Membrane</keyword>
<proteinExistence type="predicted"/>
<comment type="caution">
    <text evidence="2">The sequence shown here is derived from an EMBL/GenBank/DDBJ whole genome shotgun (WGS) entry which is preliminary data.</text>
</comment>
<dbReference type="Proteomes" id="UP001343724">
    <property type="component" value="Unassembled WGS sequence"/>
</dbReference>
<evidence type="ECO:0000256" key="1">
    <source>
        <dbReference type="SAM" id="Phobius"/>
    </source>
</evidence>
<reference evidence="2 3" key="1">
    <citation type="submission" date="2024-01" db="EMBL/GenBank/DDBJ databases">
        <title>novel species in genus Adlercreutzia.</title>
        <authorList>
            <person name="Liu X."/>
        </authorList>
    </citation>
    <scope>NUCLEOTIDE SEQUENCE [LARGE SCALE GENOMIC DNA]</scope>
    <source>
        <strain evidence="2 3">R22</strain>
    </source>
</reference>
<keyword evidence="3" id="KW-1185">Reference proteome</keyword>
<sequence length="510" mass="55845">MNPVKFDDMLAARCAAAEPSASFEESIAQTLKTIEGTASSPSRRTRSKRSARRIPLWAPRAAAVVAAAVLCAGGSAYAAEKLGLNLWQTDNHQMQVSPQTSVDAPNAPAVIDGEQRIDQYRLAFSYLPDSLPDRVMDVDTGYFANGEGFEGYSQFEPSIEYHTYYIDTDESVPFSGIESGEVVKVGNREAVLLQFDYGIRHSRRQTQTRLYVAFPDERRIVRLQTSCEELRDELMAIAEGMTFEATDETESLEFMSTWSDAIAEANYDAKQVAERAAGDYTDPCGALSDMSPTDEQMGSFRSVGEAFSVPGSENLSGTVTSVAFHDDAPPLDHDEMPLGWRNLIGEDGSIGEDTLSFVKYGDGQSATDSFVKQVSSPLKLLEVQVTLVNEGAEIADDVYFSPYLESVVHRDGTWSQYRRVSECPGADEAQNGMDVNEKGCFYHESVEDGVIGGIDGSLGSLAPGEAKTVRYLWLVNADEADKLLLDIDPDCYGDYADGAFGQRFVDIRSQ</sequence>
<gene>
    <name evidence="2" type="ORF">VJ920_07990</name>
</gene>
<keyword evidence="1" id="KW-0812">Transmembrane</keyword>
<protein>
    <recommendedName>
        <fullName evidence="4">DUF4367 domain-containing protein</fullName>
    </recommendedName>
</protein>